<sequence length="255" mass="29292">MGKWFSKKVPTEDSRSPSATTTRSGDPSHDIGVYDTNYTKELLQTGKYSDLTISCQGRVFHVHRVIVCPQMQFVETAVRSRFKEAAESHIDLPADDPRIIDMVVSWCYSRDYSLEHEHDMFQLYMVADKYGIPGLKEHAYLEMLSWTDSRATSQDFPNTVEQIWREAPPHEKELRHKMVQLVANGHKSSREEDWKRILGDNPALAMEVLDEVAVIYSKLNSELEQAKKGEEEAKEAAKEQAKCKRCRKKRGAEKA</sequence>
<dbReference type="STRING" id="1036612.A0A1L9TZG9"/>
<dbReference type="VEuPathDB" id="FungiDB:ASPSYDRAFT_345192"/>
<dbReference type="Pfam" id="PF00651">
    <property type="entry name" value="BTB"/>
    <property type="match status" value="1"/>
</dbReference>
<dbReference type="OrthoDB" id="6359816at2759"/>
<protein>
    <recommendedName>
        <fullName evidence="2">BTB domain-containing protein</fullName>
    </recommendedName>
</protein>
<dbReference type="GeneID" id="63761323"/>
<dbReference type="EMBL" id="KV878582">
    <property type="protein sequence ID" value="OJJ64802.1"/>
    <property type="molecule type" value="Genomic_DNA"/>
</dbReference>
<dbReference type="PANTHER" id="PTHR47843">
    <property type="entry name" value="BTB DOMAIN-CONTAINING PROTEIN-RELATED"/>
    <property type="match status" value="1"/>
</dbReference>
<dbReference type="CDD" id="cd18186">
    <property type="entry name" value="BTB_POZ_ZBTB_KLHL-like"/>
    <property type="match status" value="1"/>
</dbReference>
<organism evidence="3 4">
    <name type="scientific">Aspergillus sydowii CBS 593.65</name>
    <dbReference type="NCBI Taxonomy" id="1036612"/>
    <lineage>
        <taxon>Eukaryota</taxon>
        <taxon>Fungi</taxon>
        <taxon>Dikarya</taxon>
        <taxon>Ascomycota</taxon>
        <taxon>Pezizomycotina</taxon>
        <taxon>Eurotiomycetes</taxon>
        <taxon>Eurotiomycetidae</taxon>
        <taxon>Eurotiales</taxon>
        <taxon>Aspergillaceae</taxon>
        <taxon>Aspergillus</taxon>
        <taxon>Aspergillus subgen. Nidulantes</taxon>
    </lineage>
</organism>
<accession>A0A1L9TZG9</accession>
<gene>
    <name evidence="3" type="ORF">ASPSYDRAFT_345192</name>
</gene>
<feature type="region of interest" description="Disordered" evidence="1">
    <location>
        <begin position="225"/>
        <end position="255"/>
    </location>
</feature>
<feature type="compositionally biased region" description="Basic and acidic residues" evidence="1">
    <location>
        <begin position="225"/>
        <end position="242"/>
    </location>
</feature>
<dbReference type="InterPro" id="IPR000210">
    <property type="entry name" value="BTB/POZ_dom"/>
</dbReference>
<dbReference type="InterPro" id="IPR011333">
    <property type="entry name" value="SKP1/BTB/POZ_sf"/>
</dbReference>
<dbReference type="RefSeq" id="XP_040708608.1">
    <property type="nucleotide sequence ID" value="XM_040845250.1"/>
</dbReference>
<dbReference type="Proteomes" id="UP000184356">
    <property type="component" value="Unassembled WGS sequence"/>
</dbReference>
<dbReference type="AlphaFoldDB" id="A0A1L9TZG9"/>
<evidence type="ECO:0000256" key="1">
    <source>
        <dbReference type="SAM" id="MobiDB-lite"/>
    </source>
</evidence>
<name>A0A1L9TZG9_9EURO</name>
<feature type="compositionally biased region" description="Basic residues" evidence="1">
    <location>
        <begin position="243"/>
        <end position="255"/>
    </location>
</feature>
<dbReference type="SUPFAM" id="SSF54695">
    <property type="entry name" value="POZ domain"/>
    <property type="match status" value="1"/>
</dbReference>
<feature type="domain" description="BTB" evidence="2">
    <location>
        <begin position="49"/>
        <end position="116"/>
    </location>
</feature>
<keyword evidence="4" id="KW-1185">Reference proteome</keyword>
<reference evidence="4" key="1">
    <citation type="journal article" date="2017" name="Genome Biol.">
        <title>Comparative genomics reveals high biological diversity and specific adaptations in the industrially and medically important fungal genus Aspergillus.</title>
        <authorList>
            <person name="de Vries R.P."/>
            <person name="Riley R."/>
            <person name="Wiebenga A."/>
            <person name="Aguilar-Osorio G."/>
            <person name="Amillis S."/>
            <person name="Uchima C.A."/>
            <person name="Anderluh G."/>
            <person name="Asadollahi M."/>
            <person name="Askin M."/>
            <person name="Barry K."/>
            <person name="Battaglia E."/>
            <person name="Bayram O."/>
            <person name="Benocci T."/>
            <person name="Braus-Stromeyer S.A."/>
            <person name="Caldana C."/>
            <person name="Canovas D."/>
            <person name="Cerqueira G.C."/>
            <person name="Chen F."/>
            <person name="Chen W."/>
            <person name="Choi C."/>
            <person name="Clum A."/>
            <person name="Dos Santos R.A."/>
            <person name="Damasio A.R."/>
            <person name="Diallinas G."/>
            <person name="Emri T."/>
            <person name="Fekete E."/>
            <person name="Flipphi M."/>
            <person name="Freyberg S."/>
            <person name="Gallo A."/>
            <person name="Gournas C."/>
            <person name="Habgood R."/>
            <person name="Hainaut M."/>
            <person name="Harispe M.L."/>
            <person name="Henrissat B."/>
            <person name="Hilden K.S."/>
            <person name="Hope R."/>
            <person name="Hossain A."/>
            <person name="Karabika E."/>
            <person name="Karaffa L."/>
            <person name="Karanyi Z."/>
            <person name="Krasevec N."/>
            <person name="Kuo A."/>
            <person name="Kusch H."/>
            <person name="LaButti K."/>
            <person name="Lagendijk E.L."/>
            <person name="Lapidus A."/>
            <person name="Levasseur A."/>
            <person name="Lindquist E."/>
            <person name="Lipzen A."/>
            <person name="Logrieco A.F."/>
            <person name="MacCabe A."/>
            <person name="Maekelae M.R."/>
            <person name="Malavazi I."/>
            <person name="Melin P."/>
            <person name="Meyer V."/>
            <person name="Mielnichuk N."/>
            <person name="Miskei M."/>
            <person name="Molnar A.P."/>
            <person name="Mule G."/>
            <person name="Ngan C.Y."/>
            <person name="Orejas M."/>
            <person name="Orosz E."/>
            <person name="Ouedraogo J.P."/>
            <person name="Overkamp K.M."/>
            <person name="Park H.-S."/>
            <person name="Perrone G."/>
            <person name="Piumi F."/>
            <person name="Punt P.J."/>
            <person name="Ram A.F."/>
            <person name="Ramon A."/>
            <person name="Rauscher S."/>
            <person name="Record E."/>
            <person name="Riano-Pachon D.M."/>
            <person name="Robert V."/>
            <person name="Roehrig J."/>
            <person name="Ruller R."/>
            <person name="Salamov A."/>
            <person name="Salih N.S."/>
            <person name="Samson R.A."/>
            <person name="Sandor E."/>
            <person name="Sanguinetti M."/>
            <person name="Schuetze T."/>
            <person name="Sepcic K."/>
            <person name="Shelest E."/>
            <person name="Sherlock G."/>
            <person name="Sophianopoulou V."/>
            <person name="Squina F.M."/>
            <person name="Sun H."/>
            <person name="Susca A."/>
            <person name="Todd R.B."/>
            <person name="Tsang A."/>
            <person name="Unkles S.E."/>
            <person name="van de Wiele N."/>
            <person name="van Rossen-Uffink D."/>
            <person name="Oliveira J.V."/>
            <person name="Vesth T.C."/>
            <person name="Visser J."/>
            <person name="Yu J.-H."/>
            <person name="Zhou M."/>
            <person name="Andersen M.R."/>
            <person name="Archer D.B."/>
            <person name="Baker S.E."/>
            <person name="Benoit I."/>
            <person name="Brakhage A.A."/>
            <person name="Braus G.H."/>
            <person name="Fischer R."/>
            <person name="Frisvad J.C."/>
            <person name="Goldman G.H."/>
            <person name="Houbraken J."/>
            <person name="Oakley B."/>
            <person name="Pocsi I."/>
            <person name="Scazzocchio C."/>
            <person name="Seiboth B."/>
            <person name="vanKuyk P.A."/>
            <person name="Wortman J."/>
            <person name="Dyer P.S."/>
            <person name="Grigoriev I.V."/>
        </authorList>
    </citation>
    <scope>NUCLEOTIDE SEQUENCE [LARGE SCALE GENOMIC DNA]</scope>
    <source>
        <strain evidence="4">CBS 593.65</strain>
    </source>
</reference>
<feature type="compositionally biased region" description="Polar residues" evidence="1">
    <location>
        <begin position="16"/>
        <end position="25"/>
    </location>
</feature>
<proteinExistence type="predicted"/>
<evidence type="ECO:0000259" key="2">
    <source>
        <dbReference type="PROSITE" id="PS50097"/>
    </source>
</evidence>
<evidence type="ECO:0000313" key="4">
    <source>
        <dbReference type="Proteomes" id="UP000184356"/>
    </source>
</evidence>
<evidence type="ECO:0000313" key="3">
    <source>
        <dbReference type="EMBL" id="OJJ64802.1"/>
    </source>
</evidence>
<feature type="region of interest" description="Disordered" evidence="1">
    <location>
        <begin position="1"/>
        <end position="30"/>
    </location>
</feature>
<dbReference type="Gene3D" id="3.30.710.10">
    <property type="entry name" value="Potassium Channel Kv1.1, Chain A"/>
    <property type="match status" value="1"/>
</dbReference>
<dbReference type="PANTHER" id="PTHR47843:SF5">
    <property type="entry name" value="BTB_POZ DOMAIN PROTEIN"/>
    <property type="match status" value="1"/>
</dbReference>
<dbReference type="PROSITE" id="PS50097">
    <property type="entry name" value="BTB"/>
    <property type="match status" value="1"/>
</dbReference>